<dbReference type="InterPro" id="IPR029058">
    <property type="entry name" value="AB_hydrolase_fold"/>
</dbReference>
<accession>A0ABQ3CVU4</accession>
<sequence length="329" mass="35134">MYRFIMRTFGVVLLLVLALAAILVFGPRDNVDLAQIVNPAGGVTASDADAYLAAQESAFSDIKPNQQKQIIWAGAASVKTETAIVYLHGFSASATEIRPVPDMVAKELGANLYFARLPGHGRTGAAMGDVVVQDWINELAEAMSIARAIGERVVIMSTSTGGTLAAAALSDAQFQDQLAGIIFVSPNFAVHSAAAGLANLPFFRQWGPIVAGETRSFEARKPGQAENWTTSYPLKSVVPMMRLIDFVGDQDYAKTTIPALFYFSDDDAVVNAAVARKLSEKWGGAVQVINPTLNADDDEYNHVIAGDILSPSQNEPATAAMVKWISGLK</sequence>
<proteinExistence type="predicted"/>
<dbReference type="RefSeq" id="WP_189639375.1">
    <property type="nucleotide sequence ID" value="NZ_BMZF01000001.1"/>
</dbReference>
<evidence type="ECO:0000313" key="3">
    <source>
        <dbReference type="Proteomes" id="UP000634455"/>
    </source>
</evidence>
<dbReference type="EMBL" id="BMZF01000001">
    <property type="protein sequence ID" value="GHA46267.1"/>
    <property type="molecule type" value="Genomic_DNA"/>
</dbReference>
<name>A0ABQ3CVU4_9RHOB</name>
<dbReference type="Proteomes" id="UP000634455">
    <property type="component" value="Unassembled WGS sequence"/>
</dbReference>
<evidence type="ECO:0000259" key="1">
    <source>
        <dbReference type="Pfam" id="PF12697"/>
    </source>
</evidence>
<gene>
    <name evidence="2" type="ORF">GCM10008927_09340</name>
</gene>
<protein>
    <submittedName>
        <fullName evidence="2">Lysophospholipase</fullName>
    </submittedName>
</protein>
<comment type="caution">
    <text evidence="2">The sequence shown here is derived from an EMBL/GenBank/DDBJ whole genome shotgun (WGS) entry which is preliminary data.</text>
</comment>
<dbReference type="Gene3D" id="3.40.50.1820">
    <property type="entry name" value="alpha/beta hydrolase"/>
    <property type="match status" value="1"/>
</dbReference>
<evidence type="ECO:0000313" key="2">
    <source>
        <dbReference type="EMBL" id="GHA46267.1"/>
    </source>
</evidence>
<organism evidence="2 3">
    <name type="scientific">Paramylibacter ulvae</name>
    <dbReference type="NCBI Taxonomy" id="1651968"/>
    <lineage>
        <taxon>Bacteria</taxon>
        <taxon>Pseudomonadati</taxon>
        <taxon>Pseudomonadota</taxon>
        <taxon>Alphaproteobacteria</taxon>
        <taxon>Rhodobacterales</taxon>
        <taxon>Paracoccaceae</taxon>
        <taxon>Paramylibacter</taxon>
    </lineage>
</organism>
<dbReference type="Pfam" id="PF12697">
    <property type="entry name" value="Abhydrolase_6"/>
    <property type="match status" value="1"/>
</dbReference>
<feature type="domain" description="AB hydrolase-1" evidence="1">
    <location>
        <begin position="84"/>
        <end position="289"/>
    </location>
</feature>
<dbReference type="InterPro" id="IPR000073">
    <property type="entry name" value="AB_hydrolase_1"/>
</dbReference>
<keyword evidence="3" id="KW-1185">Reference proteome</keyword>
<dbReference type="SUPFAM" id="SSF53474">
    <property type="entry name" value="alpha/beta-Hydrolases"/>
    <property type="match status" value="1"/>
</dbReference>
<reference evidence="3" key="1">
    <citation type="journal article" date="2019" name="Int. J. Syst. Evol. Microbiol.">
        <title>The Global Catalogue of Microorganisms (GCM) 10K type strain sequencing project: providing services to taxonomists for standard genome sequencing and annotation.</title>
        <authorList>
            <consortium name="The Broad Institute Genomics Platform"/>
            <consortium name="The Broad Institute Genome Sequencing Center for Infectious Disease"/>
            <person name="Wu L."/>
            <person name="Ma J."/>
        </authorList>
    </citation>
    <scope>NUCLEOTIDE SEQUENCE [LARGE SCALE GENOMIC DNA]</scope>
    <source>
        <strain evidence="3">KCTC 32465</strain>
    </source>
</reference>